<name>E3LVY5_CAERE</name>
<dbReference type="InParanoid" id="E3LVY5"/>
<dbReference type="PANTHER" id="PTHR31327:SF11">
    <property type="entry name" value="PDZ DOMAIN-CONTAINING PROTEIN"/>
    <property type="match status" value="1"/>
</dbReference>
<gene>
    <name evidence="2" type="ORF">CRE_29603</name>
</gene>
<protein>
    <recommendedName>
        <fullName evidence="4">PDZ domain-containing protein</fullName>
    </recommendedName>
</protein>
<dbReference type="AlphaFoldDB" id="E3LVY5"/>
<dbReference type="Proteomes" id="UP000008281">
    <property type="component" value="Unassembled WGS sequence"/>
</dbReference>
<keyword evidence="3" id="KW-1185">Reference proteome</keyword>
<proteinExistence type="predicted"/>
<dbReference type="EMBL" id="DS268416">
    <property type="protein sequence ID" value="EFP12719.1"/>
    <property type="molecule type" value="Genomic_DNA"/>
</dbReference>
<evidence type="ECO:0000313" key="2">
    <source>
        <dbReference type="EMBL" id="EFP12719.1"/>
    </source>
</evidence>
<evidence type="ECO:0000256" key="1">
    <source>
        <dbReference type="SAM" id="MobiDB-lite"/>
    </source>
</evidence>
<accession>E3LVY5</accession>
<dbReference type="OrthoDB" id="5850155at2759"/>
<feature type="compositionally biased region" description="Low complexity" evidence="1">
    <location>
        <begin position="337"/>
        <end position="347"/>
    </location>
</feature>
<reference evidence="2" key="1">
    <citation type="submission" date="2007-07" db="EMBL/GenBank/DDBJ databases">
        <title>PCAP assembly of the Caenorhabditis remanei genome.</title>
        <authorList>
            <consortium name="The Caenorhabditis remanei Sequencing Consortium"/>
            <person name="Wilson R.K."/>
        </authorList>
    </citation>
    <scope>NUCLEOTIDE SEQUENCE [LARGE SCALE GENOMIC DNA]</scope>
    <source>
        <strain evidence="2">PB4641</strain>
    </source>
</reference>
<dbReference type="eggNOG" id="ENOG502TGJP">
    <property type="taxonomic scope" value="Eukaryota"/>
</dbReference>
<feature type="region of interest" description="Disordered" evidence="1">
    <location>
        <begin position="329"/>
        <end position="356"/>
    </location>
</feature>
<dbReference type="OMA" id="IEMIACR"/>
<evidence type="ECO:0008006" key="4">
    <source>
        <dbReference type="Google" id="ProtNLM"/>
    </source>
</evidence>
<sequence length="409" mass="45978">MQQSSEQRSFDVIDANEEEDINRVSMYSPDPSPINSPNISSMPSSHFVPVTVCFELENVTQFLNSINTNRNMVITSVKRELMSCFMPGDQISSFNGISIWNRFQLDKELLNVQKLDFQKTKVTFVVIRAWNISCLTRSQLDRLSPPPDDRLHYFSVKVYCNNRAAGLYLRSEKKRLLVNHIRSKTAISFGLLVGDQLLGINDEMLVGNQTKALYKQAKNLMLKSRKMEFIEMIACRPVLVRSSPAPSVDGELAMKATLKNAADLVNKIEKKANEDLASLPLEADALEIALRELTLLQQWIKIDKPLPYCEKGGSLLRFPSFSADQSTCPTERSECGTSSTTASSTMAPPTPDVPKKRGMIFRRRQQQTIGFTELAETSKVTSDISEEAELKKCDPRSGIVSYIKNAFNN</sequence>
<organism evidence="3">
    <name type="scientific">Caenorhabditis remanei</name>
    <name type="common">Caenorhabditis vulgaris</name>
    <dbReference type="NCBI Taxonomy" id="31234"/>
    <lineage>
        <taxon>Eukaryota</taxon>
        <taxon>Metazoa</taxon>
        <taxon>Ecdysozoa</taxon>
        <taxon>Nematoda</taxon>
        <taxon>Chromadorea</taxon>
        <taxon>Rhabditida</taxon>
        <taxon>Rhabditina</taxon>
        <taxon>Rhabditomorpha</taxon>
        <taxon>Rhabditoidea</taxon>
        <taxon>Rhabditidae</taxon>
        <taxon>Peloderinae</taxon>
        <taxon>Caenorhabditis</taxon>
    </lineage>
</organism>
<evidence type="ECO:0000313" key="3">
    <source>
        <dbReference type="Proteomes" id="UP000008281"/>
    </source>
</evidence>
<dbReference type="InterPro" id="IPR040264">
    <property type="entry name" value="T15H9.4-like"/>
</dbReference>
<dbReference type="HOGENOM" id="CLU_031000_0_0_1"/>
<dbReference type="PANTHER" id="PTHR31327">
    <property type="entry name" value="SPERM MEIOSIS PDZ DOMAIN CONTAINING PROTEINS-RELATED"/>
    <property type="match status" value="1"/>
</dbReference>